<evidence type="ECO:0000313" key="6">
    <source>
        <dbReference type="EMBL" id="QDB79334.1"/>
    </source>
</evidence>
<keyword evidence="2" id="KW-0238">DNA-binding</keyword>
<evidence type="ECO:0000256" key="2">
    <source>
        <dbReference type="ARBA" id="ARBA00023125"/>
    </source>
</evidence>
<dbReference type="PROSITE" id="PS50110">
    <property type="entry name" value="RESPONSE_REGULATORY"/>
    <property type="match status" value="1"/>
</dbReference>
<accession>A0ABX5VQK3</accession>
<dbReference type="InterPro" id="IPR039420">
    <property type="entry name" value="WalR-like"/>
</dbReference>
<feature type="modified residue" description="4-aspartylphosphate" evidence="3">
    <location>
        <position position="70"/>
    </location>
</feature>
<protein>
    <submittedName>
        <fullName evidence="6">Response regulator transcription factor</fullName>
    </submittedName>
</protein>
<dbReference type="PRINTS" id="PR00038">
    <property type="entry name" value="HTHLUXR"/>
</dbReference>
<evidence type="ECO:0000259" key="5">
    <source>
        <dbReference type="PROSITE" id="PS50110"/>
    </source>
</evidence>
<evidence type="ECO:0000259" key="4">
    <source>
        <dbReference type="PROSITE" id="PS50043"/>
    </source>
</evidence>
<evidence type="ECO:0000313" key="7">
    <source>
        <dbReference type="Proteomes" id="UP000313948"/>
    </source>
</evidence>
<dbReference type="PANTHER" id="PTHR43214">
    <property type="entry name" value="TWO-COMPONENT RESPONSE REGULATOR"/>
    <property type="match status" value="1"/>
</dbReference>
<feature type="domain" description="Response regulatory" evidence="5">
    <location>
        <begin position="19"/>
        <end position="135"/>
    </location>
</feature>
<dbReference type="InterPro" id="IPR001789">
    <property type="entry name" value="Sig_transdc_resp-reg_receiver"/>
</dbReference>
<sequence length="229" mass="25307">MQHSTEGTDRQTGTTPTIRVLLVDDDPMVLATLQSYVATADDVEVVGTGDDGHKVRDLVRQHTPDLVIMDIQMPTMTGIEATQQLRKEFPELRIVLLTTFDEDEFLLEALDAGAAGFLLKNTSPQDLVQSIRRAHSGNRVVSPGPTDRLIDNYLLRSPSTADASDIGLSGREQEVLELLCRGRSNGQIAEELFVAETTVKTHVSSIMRKMGVGSRLEIVVHAYERRLVR</sequence>
<proteinExistence type="predicted"/>
<dbReference type="PANTHER" id="PTHR43214:SF43">
    <property type="entry name" value="TWO-COMPONENT RESPONSE REGULATOR"/>
    <property type="match status" value="1"/>
</dbReference>
<dbReference type="SUPFAM" id="SSF46894">
    <property type="entry name" value="C-terminal effector domain of the bipartite response regulators"/>
    <property type="match status" value="1"/>
</dbReference>
<evidence type="ECO:0000256" key="1">
    <source>
        <dbReference type="ARBA" id="ARBA00022553"/>
    </source>
</evidence>
<dbReference type="RefSeq" id="WP_139072918.1">
    <property type="nucleotide sequence ID" value="NZ_CP040899.1"/>
</dbReference>
<dbReference type="SMART" id="SM00421">
    <property type="entry name" value="HTH_LUXR"/>
    <property type="match status" value="1"/>
</dbReference>
<organism evidence="6 7">
    <name type="scientific">Georgenia wutianyii</name>
    <dbReference type="NCBI Taxonomy" id="2585135"/>
    <lineage>
        <taxon>Bacteria</taxon>
        <taxon>Bacillati</taxon>
        <taxon>Actinomycetota</taxon>
        <taxon>Actinomycetes</taxon>
        <taxon>Micrococcales</taxon>
        <taxon>Bogoriellaceae</taxon>
        <taxon>Georgenia</taxon>
    </lineage>
</organism>
<dbReference type="InterPro" id="IPR011006">
    <property type="entry name" value="CheY-like_superfamily"/>
</dbReference>
<evidence type="ECO:0000256" key="3">
    <source>
        <dbReference type="PROSITE-ProRule" id="PRU00169"/>
    </source>
</evidence>
<dbReference type="EMBL" id="CP040899">
    <property type="protein sequence ID" value="QDB79334.1"/>
    <property type="molecule type" value="Genomic_DNA"/>
</dbReference>
<dbReference type="InterPro" id="IPR058245">
    <property type="entry name" value="NreC/VraR/RcsB-like_REC"/>
</dbReference>
<dbReference type="Proteomes" id="UP000313948">
    <property type="component" value="Chromosome"/>
</dbReference>
<keyword evidence="7" id="KW-1185">Reference proteome</keyword>
<dbReference type="Pfam" id="PF00196">
    <property type="entry name" value="GerE"/>
    <property type="match status" value="1"/>
</dbReference>
<dbReference type="SUPFAM" id="SSF52172">
    <property type="entry name" value="CheY-like"/>
    <property type="match status" value="1"/>
</dbReference>
<keyword evidence="1 3" id="KW-0597">Phosphoprotein</keyword>
<dbReference type="Pfam" id="PF00072">
    <property type="entry name" value="Response_reg"/>
    <property type="match status" value="1"/>
</dbReference>
<dbReference type="CDD" id="cd06170">
    <property type="entry name" value="LuxR_C_like"/>
    <property type="match status" value="1"/>
</dbReference>
<dbReference type="PROSITE" id="PS00622">
    <property type="entry name" value="HTH_LUXR_1"/>
    <property type="match status" value="1"/>
</dbReference>
<name>A0ABX5VQK3_9MICO</name>
<dbReference type="InterPro" id="IPR016032">
    <property type="entry name" value="Sig_transdc_resp-reg_C-effctor"/>
</dbReference>
<dbReference type="Gene3D" id="3.40.50.2300">
    <property type="match status" value="1"/>
</dbReference>
<reference evidence="6 7" key="1">
    <citation type="submission" date="2019-05" db="EMBL/GenBank/DDBJ databases">
        <title>Georgenia *** sp. nov., and Georgenia *** sp. nov., isolated from the intestinal contents of plateau pika (Ochotona curzoniae) in the Qinghai-Tibet plateau of China.</title>
        <authorList>
            <person name="Tian Z."/>
        </authorList>
    </citation>
    <scope>NUCLEOTIDE SEQUENCE [LARGE SCALE GENOMIC DNA]</scope>
    <source>
        <strain evidence="6 7">Z294</strain>
    </source>
</reference>
<dbReference type="InterPro" id="IPR000792">
    <property type="entry name" value="Tscrpt_reg_LuxR_C"/>
</dbReference>
<feature type="domain" description="HTH luxR-type" evidence="4">
    <location>
        <begin position="161"/>
        <end position="226"/>
    </location>
</feature>
<dbReference type="PROSITE" id="PS50043">
    <property type="entry name" value="HTH_LUXR_2"/>
    <property type="match status" value="1"/>
</dbReference>
<dbReference type="SMART" id="SM00448">
    <property type="entry name" value="REC"/>
    <property type="match status" value="1"/>
</dbReference>
<dbReference type="CDD" id="cd17535">
    <property type="entry name" value="REC_NarL-like"/>
    <property type="match status" value="1"/>
</dbReference>
<gene>
    <name evidence="6" type="ORF">FE251_08100</name>
</gene>